<sequence length="272" mass="28775">MTPERLRALLDDVAAEAVAQDRLPAEAADGAPAGPLFRPVRPRGEGEVADWVTPVAQRWSRALSLTPRVLARVLAAGLVARPEVAAVEVAPSGLVTLTVTDEARGQVVAAVLADPTGYARGVPSGAVPPAASPPGSPPTSTPDPSVSDRLAPARRAHSRLRRLVRNAEAVGVHQRDQGARDRLADVAERLLLVALADLPQRLAAHEGDRARQERALLDLAGLADAWDLPLRPRTVDDPDERVHGVRLGLARAASLVLRNGLHRLGADAPERM</sequence>
<evidence type="ECO:0000259" key="5">
    <source>
        <dbReference type="SMART" id="SM00836"/>
    </source>
</evidence>
<dbReference type="RefSeq" id="WP_121031149.1">
    <property type="nucleotide sequence ID" value="NZ_RBXT01000001.1"/>
</dbReference>
<dbReference type="GO" id="GO:0004814">
    <property type="term" value="F:arginine-tRNA ligase activity"/>
    <property type="evidence" value="ECO:0007669"/>
    <property type="project" value="InterPro"/>
</dbReference>
<keyword evidence="7" id="KW-1185">Reference proteome</keyword>
<dbReference type="GO" id="GO:0006420">
    <property type="term" value="P:arginyl-tRNA aminoacylation"/>
    <property type="evidence" value="ECO:0007669"/>
    <property type="project" value="InterPro"/>
</dbReference>
<dbReference type="InterPro" id="IPR009080">
    <property type="entry name" value="tRNAsynth_Ia_anticodon-bd"/>
</dbReference>
<evidence type="ECO:0000256" key="4">
    <source>
        <dbReference type="SAM" id="MobiDB-lite"/>
    </source>
</evidence>
<evidence type="ECO:0000313" key="7">
    <source>
        <dbReference type="Proteomes" id="UP000278440"/>
    </source>
</evidence>
<gene>
    <name evidence="6" type="ORF">DFJ68_0759</name>
</gene>
<dbReference type="AlphaFoldDB" id="A0A495Y030"/>
<dbReference type="OrthoDB" id="9803211at2"/>
<reference evidence="6 7" key="1">
    <citation type="submission" date="2018-10" db="EMBL/GenBank/DDBJ databases">
        <title>Sequencing the genomes of 1000 actinobacteria strains.</title>
        <authorList>
            <person name="Klenk H.-P."/>
        </authorList>
    </citation>
    <scope>NUCLEOTIDE SEQUENCE [LARGE SCALE GENOMIC DNA]</scope>
    <source>
        <strain evidence="6 7">DSM 44267</strain>
    </source>
</reference>
<dbReference type="EMBL" id="RBXT01000001">
    <property type="protein sequence ID" value="RKT77338.1"/>
    <property type="molecule type" value="Genomic_DNA"/>
</dbReference>
<dbReference type="Pfam" id="PF05746">
    <property type="entry name" value="DALR_1"/>
    <property type="match status" value="1"/>
</dbReference>
<feature type="compositionally biased region" description="Pro residues" evidence="4">
    <location>
        <begin position="130"/>
        <end position="141"/>
    </location>
</feature>
<dbReference type="SUPFAM" id="SSF47323">
    <property type="entry name" value="Anticodon-binding domain of a subclass of class I aminoacyl-tRNA synthetases"/>
    <property type="match status" value="1"/>
</dbReference>
<evidence type="ECO:0000256" key="1">
    <source>
        <dbReference type="ARBA" id="ARBA00022598"/>
    </source>
</evidence>
<comment type="caution">
    <text evidence="6">The sequence shown here is derived from an EMBL/GenBank/DDBJ whole genome shotgun (WGS) entry which is preliminary data.</text>
</comment>
<dbReference type="Proteomes" id="UP000278440">
    <property type="component" value="Unassembled WGS sequence"/>
</dbReference>
<name>A0A495Y030_9MICO</name>
<evidence type="ECO:0000313" key="6">
    <source>
        <dbReference type="EMBL" id="RKT77338.1"/>
    </source>
</evidence>
<proteinExistence type="predicted"/>
<evidence type="ECO:0000256" key="3">
    <source>
        <dbReference type="ARBA" id="ARBA00022840"/>
    </source>
</evidence>
<evidence type="ECO:0000256" key="2">
    <source>
        <dbReference type="ARBA" id="ARBA00022741"/>
    </source>
</evidence>
<dbReference type="SMART" id="SM00836">
    <property type="entry name" value="DALR_1"/>
    <property type="match status" value="1"/>
</dbReference>
<accession>A0A495Y030</accession>
<protein>
    <submittedName>
        <fullName evidence="6">DALR anticodon binding protein</fullName>
    </submittedName>
</protein>
<dbReference type="InterPro" id="IPR008909">
    <property type="entry name" value="DALR_anticod-bd"/>
</dbReference>
<feature type="region of interest" description="Disordered" evidence="4">
    <location>
        <begin position="122"/>
        <end position="150"/>
    </location>
</feature>
<dbReference type="GO" id="GO:0005524">
    <property type="term" value="F:ATP binding"/>
    <property type="evidence" value="ECO:0007669"/>
    <property type="project" value="UniProtKB-KW"/>
</dbReference>
<dbReference type="Gene3D" id="1.10.730.10">
    <property type="entry name" value="Isoleucyl-tRNA Synthetase, Domain 1"/>
    <property type="match status" value="1"/>
</dbReference>
<feature type="domain" description="DALR anticodon binding" evidence="5">
    <location>
        <begin position="153"/>
        <end position="272"/>
    </location>
</feature>
<keyword evidence="2" id="KW-0547">Nucleotide-binding</keyword>
<keyword evidence="3" id="KW-0067">ATP-binding</keyword>
<keyword evidence="1" id="KW-0436">Ligase</keyword>
<organism evidence="6 7">
    <name type="scientific">Terracoccus luteus</name>
    <dbReference type="NCBI Taxonomy" id="53356"/>
    <lineage>
        <taxon>Bacteria</taxon>
        <taxon>Bacillati</taxon>
        <taxon>Actinomycetota</taxon>
        <taxon>Actinomycetes</taxon>
        <taxon>Micrococcales</taxon>
        <taxon>Intrasporangiaceae</taxon>
        <taxon>Terracoccus</taxon>
    </lineage>
</organism>